<protein>
    <submittedName>
        <fullName evidence="2">Uncharacterized protein</fullName>
    </submittedName>
</protein>
<accession>C9LXH5</accession>
<sequence length="45" mass="5072">MNGSEINWGKGSGYRPLGLLRQRHAGDERVRPFSHSLTGGKQYEQ</sequence>
<evidence type="ECO:0000313" key="3">
    <source>
        <dbReference type="Proteomes" id="UP000003505"/>
    </source>
</evidence>
<proteinExistence type="predicted"/>
<evidence type="ECO:0000256" key="1">
    <source>
        <dbReference type="SAM" id="MobiDB-lite"/>
    </source>
</evidence>
<feature type="region of interest" description="Disordered" evidence="1">
    <location>
        <begin position="23"/>
        <end position="45"/>
    </location>
</feature>
<dbReference type="AlphaFoldDB" id="C9LXH5"/>
<dbReference type="Proteomes" id="UP000003505">
    <property type="component" value="Unassembled WGS sequence"/>
</dbReference>
<name>C9LXH5_SELS3</name>
<organism evidence="2 3">
    <name type="scientific">Selenomonas sputigena (strain ATCC 35185 / DSM 20758 / CCUG 44933 / VPI D19B-28)</name>
    <dbReference type="NCBI Taxonomy" id="546271"/>
    <lineage>
        <taxon>Bacteria</taxon>
        <taxon>Bacillati</taxon>
        <taxon>Bacillota</taxon>
        <taxon>Negativicutes</taxon>
        <taxon>Selenomonadales</taxon>
        <taxon>Selenomonadaceae</taxon>
        <taxon>Selenomonas</taxon>
    </lineage>
</organism>
<comment type="caution">
    <text evidence="2">The sequence shown here is derived from an EMBL/GenBank/DDBJ whole genome shotgun (WGS) entry which is preliminary data.</text>
</comment>
<gene>
    <name evidence="2" type="ORF">SELSPUOL_02183</name>
</gene>
<dbReference type="EMBL" id="ACKP02000049">
    <property type="protein sequence ID" value="EEX76358.1"/>
    <property type="molecule type" value="Genomic_DNA"/>
</dbReference>
<reference evidence="2 3" key="1">
    <citation type="submission" date="2009-09" db="EMBL/GenBank/DDBJ databases">
        <authorList>
            <person name="Weinstock G."/>
            <person name="Sodergren E."/>
            <person name="Clifton S."/>
            <person name="Fulton L."/>
            <person name="Fulton B."/>
            <person name="Courtney L."/>
            <person name="Fronick C."/>
            <person name="Harrison M."/>
            <person name="Strong C."/>
            <person name="Farmer C."/>
            <person name="Delahaunty K."/>
            <person name="Markovic C."/>
            <person name="Hall O."/>
            <person name="Minx P."/>
            <person name="Tomlinson C."/>
            <person name="Mitreva M."/>
            <person name="Nelson J."/>
            <person name="Hou S."/>
            <person name="Wollam A."/>
            <person name="Pepin K.H."/>
            <person name="Johnson M."/>
            <person name="Bhonagiri V."/>
            <person name="Nash W.E."/>
            <person name="Warren W."/>
            <person name="Chinwalla A."/>
            <person name="Mardis E.R."/>
            <person name="Wilson R.K."/>
        </authorList>
    </citation>
    <scope>NUCLEOTIDE SEQUENCE [LARGE SCALE GENOMIC DNA]</scope>
    <source>
        <strain evidence="3">ATCC 35185 / DSM 20758 / VPI D19B-28</strain>
    </source>
</reference>
<feature type="compositionally biased region" description="Polar residues" evidence="1">
    <location>
        <begin position="35"/>
        <end position="45"/>
    </location>
</feature>
<evidence type="ECO:0000313" key="2">
    <source>
        <dbReference type="EMBL" id="EEX76358.1"/>
    </source>
</evidence>